<sequence>MTHMAHSSAVTRARPDPAVLRRAARKEIIGLLLVLATVVLLVSPWLTGGSPDQAKDIHRNEVFLGIGVLLVVIDRFGREPAVWHDVLVLLSGVWLAVSPWAIALQDTVVFDGAPIVDVTVGSLYVLLSAVSLLMLWRIRRHQDGDGASAR</sequence>
<proteinExistence type="predicted"/>
<feature type="transmembrane region" description="Helical" evidence="1">
    <location>
        <begin position="28"/>
        <end position="45"/>
    </location>
</feature>
<keyword evidence="1" id="KW-0812">Transmembrane</keyword>
<comment type="caution">
    <text evidence="3">The sequence shown here is derived from an EMBL/GenBank/DDBJ whole genome shotgun (WGS) entry which is preliminary data.</text>
</comment>
<reference evidence="3" key="2">
    <citation type="submission" date="2020-09" db="EMBL/GenBank/DDBJ databases">
        <authorList>
            <person name="Sun Q."/>
            <person name="Ohkuma M."/>
        </authorList>
    </citation>
    <scope>NUCLEOTIDE SEQUENCE</scope>
    <source>
        <strain evidence="3">JCM 4790</strain>
    </source>
</reference>
<evidence type="ECO:0000259" key="2">
    <source>
        <dbReference type="Pfam" id="PF03779"/>
    </source>
</evidence>
<name>A0A918U3B3_9ACTN</name>
<evidence type="ECO:0000256" key="1">
    <source>
        <dbReference type="SAM" id="Phobius"/>
    </source>
</evidence>
<dbReference type="EMBL" id="BMVU01000022">
    <property type="protein sequence ID" value="GGX85405.1"/>
    <property type="molecule type" value="Genomic_DNA"/>
</dbReference>
<keyword evidence="1" id="KW-1133">Transmembrane helix</keyword>
<accession>A0A918U3B3</accession>
<gene>
    <name evidence="3" type="ORF">GCM10010358_44430</name>
</gene>
<dbReference type="Proteomes" id="UP000619244">
    <property type="component" value="Unassembled WGS sequence"/>
</dbReference>
<dbReference type="AlphaFoldDB" id="A0A918U3B3"/>
<keyword evidence="1" id="KW-0472">Membrane</keyword>
<keyword evidence="4" id="KW-1185">Reference proteome</keyword>
<organism evidence="3 4">
    <name type="scientific">Streptomyces minutiscleroticus</name>
    <dbReference type="NCBI Taxonomy" id="68238"/>
    <lineage>
        <taxon>Bacteria</taxon>
        <taxon>Bacillati</taxon>
        <taxon>Actinomycetota</taxon>
        <taxon>Actinomycetes</taxon>
        <taxon>Kitasatosporales</taxon>
        <taxon>Streptomycetaceae</taxon>
        <taxon>Streptomyces</taxon>
    </lineage>
</organism>
<feature type="domain" description="SPW repeat-containing integral membrane" evidence="2">
    <location>
        <begin position="32"/>
        <end position="128"/>
    </location>
</feature>
<protein>
    <recommendedName>
        <fullName evidence="2">SPW repeat-containing integral membrane domain-containing protein</fullName>
    </recommendedName>
</protein>
<feature type="transmembrane region" description="Helical" evidence="1">
    <location>
        <begin position="86"/>
        <end position="103"/>
    </location>
</feature>
<feature type="transmembrane region" description="Helical" evidence="1">
    <location>
        <begin position="115"/>
        <end position="136"/>
    </location>
</feature>
<feature type="transmembrane region" description="Helical" evidence="1">
    <location>
        <begin position="57"/>
        <end position="74"/>
    </location>
</feature>
<evidence type="ECO:0000313" key="3">
    <source>
        <dbReference type="EMBL" id="GGX85405.1"/>
    </source>
</evidence>
<dbReference type="InterPro" id="IPR005530">
    <property type="entry name" value="SPW"/>
</dbReference>
<evidence type="ECO:0000313" key="4">
    <source>
        <dbReference type="Proteomes" id="UP000619244"/>
    </source>
</evidence>
<reference evidence="3" key="1">
    <citation type="journal article" date="2014" name="Int. J. Syst. Evol. Microbiol.">
        <title>Complete genome sequence of Corynebacterium casei LMG S-19264T (=DSM 44701T), isolated from a smear-ripened cheese.</title>
        <authorList>
            <consortium name="US DOE Joint Genome Institute (JGI-PGF)"/>
            <person name="Walter F."/>
            <person name="Albersmeier A."/>
            <person name="Kalinowski J."/>
            <person name="Ruckert C."/>
        </authorList>
    </citation>
    <scope>NUCLEOTIDE SEQUENCE</scope>
    <source>
        <strain evidence="3">JCM 4790</strain>
    </source>
</reference>
<dbReference type="Pfam" id="PF03779">
    <property type="entry name" value="SPW"/>
    <property type="match status" value="1"/>
</dbReference>